<feature type="compositionally biased region" description="Polar residues" evidence="1">
    <location>
        <begin position="1"/>
        <end position="10"/>
    </location>
</feature>
<dbReference type="Pfam" id="PF26644">
    <property type="entry name" value="CCC"/>
    <property type="match status" value="1"/>
</dbReference>
<dbReference type="EnsemblMetazoa" id="SCAU001340-RA">
    <property type="protein sequence ID" value="SCAU001340-PA"/>
    <property type="gene ID" value="SCAU001340"/>
</dbReference>
<dbReference type="InterPro" id="IPR058250">
    <property type="entry name" value="CCC"/>
</dbReference>
<evidence type="ECO:0000313" key="3">
    <source>
        <dbReference type="EnsemblMetazoa" id="SCAU001340-PA"/>
    </source>
</evidence>
<name>A0A1I8NR89_STOCA</name>
<evidence type="ECO:0000256" key="1">
    <source>
        <dbReference type="SAM" id="MobiDB-lite"/>
    </source>
</evidence>
<dbReference type="VEuPathDB" id="VectorBase:SCAU001340"/>
<feature type="compositionally biased region" description="Basic residues" evidence="1">
    <location>
        <begin position="11"/>
        <end position="22"/>
    </location>
</feature>
<dbReference type="OrthoDB" id="8112830at2759"/>
<feature type="region of interest" description="Disordered" evidence="1">
    <location>
        <begin position="1"/>
        <end position="42"/>
    </location>
</feature>
<evidence type="ECO:0000313" key="4">
    <source>
        <dbReference type="Proteomes" id="UP000095300"/>
    </source>
</evidence>
<keyword evidence="4" id="KW-1185">Reference proteome</keyword>
<sequence>MLNNVVLSMTRSRRQQHHHPPHHVAEEREEGGREGGTVSSSSSPFLMKPLRMLLLMLMVLSAAATYIQPSMAESETNDLNSLEPKEPVTMSLKPISAKLETRQHPNAAQYMPQSQLPATLPGCPLCDSSVYSYCSHKLIHDTCCCDYP</sequence>
<feature type="compositionally biased region" description="Basic and acidic residues" evidence="1">
    <location>
        <begin position="23"/>
        <end position="33"/>
    </location>
</feature>
<gene>
    <name evidence="3" type="primary">106090689</name>
</gene>
<proteinExistence type="predicted"/>
<reference evidence="3" key="1">
    <citation type="submission" date="2020-05" db="UniProtKB">
        <authorList>
            <consortium name="EnsemblMetazoa"/>
        </authorList>
    </citation>
    <scope>IDENTIFICATION</scope>
    <source>
        <strain evidence="3">USDA</strain>
    </source>
</reference>
<accession>A0A1I8NR89</accession>
<feature type="domain" description="CCC" evidence="2">
    <location>
        <begin position="101"/>
        <end position="146"/>
    </location>
</feature>
<organism evidence="3 4">
    <name type="scientific">Stomoxys calcitrans</name>
    <name type="common">Stable fly</name>
    <name type="synonym">Conops calcitrans</name>
    <dbReference type="NCBI Taxonomy" id="35570"/>
    <lineage>
        <taxon>Eukaryota</taxon>
        <taxon>Metazoa</taxon>
        <taxon>Ecdysozoa</taxon>
        <taxon>Arthropoda</taxon>
        <taxon>Hexapoda</taxon>
        <taxon>Insecta</taxon>
        <taxon>Pterygota</taxon>
        <taxon>Neoptera</taxon>
        <taxon>Endopterygota</taxon>
        <taxon>Diptera</taxon>
        <taxon>Brachycera</taxon>
        <taxon>Muscomorpha</taxon>
        <taxon>Muscoidea</taxon>
        <taxon>Muscidae</taxon>
        <taxon>Stomoxys</taxon>
    </lineage>
</organism>
<protein>
    <recommendedName>
        <fullName evidence="2">CCC domain-containing protein</fullName>
    </recommendedName>
</protein>
<evidence type="ECO:0000259" key="2">
    <source>
        <dbReference type="Pfam" id="PF26644"/>
    </source>
</evidence>
<dbReference type="Proteomes" id="UP000095300">
    <property type="component" value="Unassembled WGS sequence"/>
</dbReference>
<dbReference type="AlphaFoldDB" id="A0A1I8NR89"/>